<name>A0A518BH65_9BACT</name>
<evidence type="ECO:0000313" key="2">
    <source>
        <dbReference type="EMBL" id="QDU66317.1"/>
    </source>
</evidence>
<feature type="transmembrane region" description="Helical" evidence="1">
    <location>
        <begin position="104"/>
        <end position="125"/>
    </location>
</feature>
<evidence type="ECO:0000313" key="3">
    <source>
        <dbReference type="Proteomes" id="UP000316921"/>
    </source>
</evidence>
<keyword evidence="1" id="KW-0812">Transmembrane</keyword>
<dbReference type="AlphaFoldDB" id="A0A518BH65"/>
<proteinExistence type="predicted"/>
<gene>
    <name evidence="2" type="ORF">Pla133_13860</name>
</gene>
<dbReference type="KEGG" id="pbap:Pla133_13860"/>
<dbReference type="RefSeq" id="WP_145063863.1">
    <property type="nucleotide sequence ID" value="NZ_CP036287.1"/>
</dbReference>
<feature type="transmembrane region" description="Helical" evidence="1">
    <location>
        <begin position="35"/>
        <end position="52"/>
    </location>
</feature>
<keyword evidence="1" id="KW-1133">Transmembrane helix</keyword>
<feature type="transmembrane region" description="Helical" evidence="1">
    <location>
        <begin position="6"/>
        <end position="28"/>
    </location>
</feature>
<reference evidence="2 3" key="1">
    <citation type="submission" date="2019-02" db="EMBL/GenBank/DDBJ databases">
        <title>Deep-cultivation of Planctomycetes and their phenomic and genomic characterization uncovers novel biology.</title>
        <authorList>
            <person name="Wiegand S."/>
            <person name="Jogler M."/>
            <person name="Boedeker C."/>
            <person name="Pinto D."/>
            <person name="Vollmers J."/>
            <person name="Rivas-Marin E."/>
            <person name="Kohn T."/>
            <person name="Peeters S.H."/>
            <person name="Heuer A."/>
            <person name="Rast P."/>
            <person name="Oberbeckmann S."/>
            <person name="Bunk B."/>
            <person name="Jeske O."/>
            <person name="Meyerdierks A."/>
            <person name="Storesund J.E."/>
            <person name="Kallscheuer N."/>
            <person name="Luecker S."/>
            <person name="Lage O.M."/>
            <person name="Pohl T."/>
            <person name="Merkel B.J."/>
            <person name="Hornburger P."/>
            <person name="Mueller R.-W."/>
            <person name="Bruemmer F."/>
            <person name="Labrenz M."/>
            <person name="Spormann A.M."/>
            <person name="Op den Camp H."/>
            <person name="Overmann J."/>
            <person name="Amann R."/>
            <person name="Jetten M.S.M."/>
            <person name="Mascher T."/>
            <person name="Medema M.H."/>
            <person name="Devos D.P."/>
            <person name="Kaster A.-K."/>
            <person name="Ovreas L."/>
            <person name="Rohde M."/>
            <person name="Galperin M.Y."/>
            <person name="Jogler C."/>
        </authorList>
    </citation>
    <scope>NUCLEOTIDE SEQUENCE [LARGE SCALE GENOMIC DNA]</scope>
    <source>
        <strain evidence="2 3">Pla133</strain>
    </source>
</reference>
<keyword evidence="1" id="KW-0472">Membrane</keyword>
<dbReference type="EMBL" id="CP036287">
    <property type="protein sequence ID" value="QDU66317.1"/>
    <property type="molecule type" value="Genomic_DNA"/>
</dbReference>
<sequence>MLSPTAGFLSFLGLTVVLLVFVTWTGLLGRRALHIPLVVTTVLSLGAAIYYAKQLGTLYDIESAGLITPVHLTLAKVTTALYLAPLATGIATLRGADVKRWHRLTAFTVLGLTLITTITGAWMILASTPL</sequence>
<protein>
    <recommendedName>
        <fullName evidence="4">DUF420 domain-containing protein</fullName>
    </recommendedName>
</protein>
<organism evidence="2 3">
    <name type="scientific">Engelhardtia mirabilis</name>
    <dbReference type="NCBI Taxonomy" id="2528011"/>
    <lineage>
        <taxon>Bacteria</taxon>
        <taxon>Pseudomonadati</taxon>
        <taxon>Planctomycetota</taxon>
        <taxon>Planctomycetia</taxon>
        <taxon>Planctomycetia incertae sedis</taxon>
        <taxon>Engelhardtia</taxon>
    </lineage>
</organism>
<keyword evidence="3" id="KW-1185">Reference proteome</keyword>
<evidence type="ECO:0000256" key="1">
    <source>
        <dbReference type="SAM" id="Phobius"/>
    </source>
</evidence>
<evidence type="ECO:0008006" key="4">
    <source>
        <dbReference type="Google" id="ProtNLM"/>
    </source>
</evidence>
<dbReference type="Proteomes" id="UP000316921">
    <property type="component" value="Chromosome"/>
</dbReference>
<accession>A0A518BH65</accession>
<feature type="transmembrane region" description="Helical" evidence="1">
    <location>
        <begin position="72"/>
        <end position="92"/>
    </location>
</feature>